<evidence type="ECO:0000313" key="2">
    <source>
        <dbReference type="Proteomes" id="UP000814033"/>
    </source>
</evidence>
<reference evidence="1" key="1">
    <citation type="submission" date="2021-02" db="EMBL/GenBank/DDBJ databases">
        <authorList>
            <consortium name="DOE Joint Genome Institute"/>
            <person name="Ahrendt S."/>
            <person name="Looney B.P."/>
            <person name="Miyauchi S."/>
            <person name="Morin E."/>
            <person name="Drula E."/>
            <person name="Courty P.E."/>
            <person name="Chicoki N."/>
            <person name="Fauchery L."/>
            <person name="Kohler A."/>
            <person name="Kuo A."/>
            <person name="Labutti K."/>
            <person name="Pangilinan J."/>
            <person name="Lipzen A."/>
            <person name="Riley R."/>
            <person name="Andreopoulos W."/>
            <person name="He G."/>
            <person name="Johnson J."/>
            <person name="Barry K.W."/>
            <person name="Grigoriev I.V."/>
            <person name="Nagy L."/>
            <person name="Hibbett D."/>
            <person name="Henrissat B."/>
            <person name="Matheny P.B."/>
            <person name="Labbe J."/>
            <person name="Martin F."/>
        </authorList>
    </citation>
    <scope>NUCLEOTIDE SEQUENCE</scope>
    <source>
        <strain evidence="1">FP105234-sp</strain>
    </source>
</reference>
<comment type="caution">
    <text evidence="1">The sequence shown here is derived from an EMBL/GenBank/DDBJ whole genome shotgun (WGS) entry which is preliminary data.</text>
</comment>
<sequence length="826" mass="88867">MSSPPSSPVSDDHPAIPVSHPRSSPRSPARVSPQPPISPPKAAAQNKAMNGNPSVATPTPNTPTNAAPLTPPDSVARSVPAADEKTAPPHAAVIAPAAPVHVEQARTRAPAPAQDEDPASLRTPNVYINGLPPNFPEEQLYAMTKDFGGVISVRTFTRHVSDRPSGYGFVLFDTVDSAAKCIESLRRYRNLHPSFSKQVHKIPGTEYASIAPSDFSSASSASSISDGHESFKARMERLKDESSTNLYIEGLPMSIDEPTLGALVAPYPIKSSRFFQTRLSHPPRIIAFVRLESRAACEEIIERLHGRMIRGWNDPGSRISVRFADSAEQRELRRTERTGQEDVSPPSRLTMAQAALLNLRGQHAQPHRGARAPDAGRRLPLSQSHTFADHQYTQANGNQNAYTHLPMHPIAADYQEKRTNVGNGRLPASRSAPSHLQGRGGPTPGQRELPPASASDIDLSLLSRTATASGFTPLEQQLIIQAQLRAEMDARQDALYEAQGTLAPSLMSATRHANGNGPRPLSRISLASAASSKEFVPRGLASRLQQAHAQADSYEAQTLSPIDFLPPMSEDEFHANAQLTSPQQQYSQRQQHMSNKNTPASHSGYGQDTNNNESTYKTIYDDENKERGIRLSNSMDFVFASNRQHATQATDQGNSALHMRSTTLPPQFMHGGSSGVGAGASNIGPSHARLNGILSPTIHSNVRTLGQNLSGKLNISVPTNPNATPVLHHDDSERNTLSPNSALVHTHHPADSPLVPSPALTYVSSSSASRTPSTLSPSTPFFPSFASAGEGFGMVGYKGEDHSHVAKERSVQAGPFGLQKVRTGSQ</sequence>
<proteinExistence type="predicted"/>
<gene>
    <name evidence="1" type="ORF">FA95DRAFT_647903</name>
</gene>
<organism evidence="1 2">
    <name type="scientific">Auriscalpium vulgare</name>
    <dbReference type="NCBI Taxonomy" id="40419"/>
    <lineage>
        <taxon>Eukaryota</taxon>
        <taxon>Fungi</taxon>
        <taxon>Dikarya</taxon>
        <taxon>Basidiomycota</taxon>
        <taxon>Agaricomycotina</taxon>
        <taxon>Agaricomycetes</taxon>
        <taxon>Russulales</taxon>
        <taxon>Auriscalpiaceae</taxon>
        <taxon>Auriscalpium</taxon>
    </lineage>
</organism>
<dbReference type="Proteomes" id="UP000814033">
    <property type="component" value="Unassembled WGS sequence"/>
</dbReference>
<protein>
    <submittedName>
        <fullName evidence="1">Uncharacterized protein</fullName>
    </submittedName>
</protein>
<keyword evidence="2" id="KW-1185">Reference proteome</keyword>
<dbReference type="EMBL" id="MU276097">
    <property type="protein sequence ID" value="KAI0041858.1"/>
    <property type="molecule type" value="Genomic_DNA"/>
</dbReference>
<name>A0ACB8RE15_9AGAM</name>
<evidence type="ECO:0000313" key="1">
    <source>
        <dbReference type="EMBL" id="KAI0041858.1"/>
    </source>
</evidence>
<accession>A0ACB8RE15</accession>
<reference evidence="1" key="2">
    <citation type="journal article" date="2022" name="New Phytol.">
        <title>Evolutionary transition to the ectomycorrhizal habit in the genomes of a hyperdiverse lineage of mushroom-forming fungi.</title>
        <authorList>
            <person name="Looney B."/>
            <person name="Miyauchi S."/>
            <person name="Morin E."/>
            <person name="Drula E."/>
            <person name="Courty P.E."/>
            <person name="Kohler A."/>
            <person name="Kuo A."/>
            <person name="LaButti K."/>
            <person name="Pangilinan J."/>
            <person name="Lipzen A."/>
            <person name="Riley R."/>
            <person name="Andreopoulos W."/>
            <person name="He G."/>
            <person name="Johnson J."/>
            <person name="Nolan M."/>
            <person name="Tritt A."/>
            <person name="Barry K.W."/>
            <person name="Grigoriev I.V."/>
            <person name="Nagy L.G."/>
            <person name="Hibbett D."/>
            <person name="Henrissat B."/>
            <person name="Matheny P.B."/>
            <person name="Labbe J."/>
            <person name="Martin F.M."/>
        </authorList>
    </citation>
    <scope>NUCLEOTIDE SEQUENCE</scope>
    <source>
        <strain evidence="1">FP105234-sp</strain>
    </source>
</reference>